<keyword evidence="4" id="KW-0472">Membrane</keyword>
<keyword evidence="10" id="KW-1185">Reference proteome</keyword>
<dbReference type="Pfam" id="PF07819">
    <property type="entry name" value="PGAP1"/>
    <property type="match status" value="1"/>
</dbReference>
<evidence type="ECO:0000259" key="7">
    <source>
        <dbReference type="Pfam" id="PF22939"/>
    </source>
</evidence>
<evidence type="ECO:0000256" key="2">
    <source>
        <dbReference type="ARBA" id="ARBA00015856"/>
    </source>
</evidence>
<evidence type="ECO:0000259" key="8">
    <source>
        <dbReference type="Pfam" id="PF24883"/>
    </source>
</evidence>
<feature type="region of interest" description="Disordered" evidence="5">
    <location>
        <begin position="1"/>
        <end position="46"/>
    </location>
</feature>
<dbReference type="InterPro" id="IPR027417">
    <property type="entry name" value="P-loop_NTPase"/>
</dbReference>
<evidence type="ECO:0000256" key="3">
    <source>
        <dbReference type="ARBA" id="ARBA00022737"/>
    </source>
</evidence>
<feature type="domain" description="Nephrocystin 3-like N-terminal" evidence="8">
    <location>
        <begin position="348"/>
        <end position="510"/>
    </location>
</feature>
<dbReference type="InterPro" id="IPR012908">
    <property type="entry name" value="PGAP1-ab_dom-like"/>
</dbReference>
<dbReference type="InterPro" id="IPR011047">
    <property type="entry name" value="Quinoprotein_ADH-like_sf"/>
</dbReference>
<evidence type="ECO:0000256" key="4">
    <source>
        <dbReference type="RuleBase" id="RU365011"/>
    </source>
</evidence>
<dbReference type="InterPro" id="IPR015943">
    <property type="entry name" value="WD40/YVTN_repeat-like_dom_sf"/>
</dbReference>
<organism evidence="9 10">
    <name type="scientific">Penicillium argentinense</name>
    <dbReference type="NCBI Taxonomy" id="1131581"/>
    <lineage>
        <taxon>Eukaryota</taxon>
        <taxon>Fungi</taxon>
        <taxon>Dikarya</taxon>
        <taxon>Ascomycota</taxon>
        <taxon>Pezizomycotina</taxon>
        <taxon>Eurotiomycetes</taxon>
        <taxon>Eurotiomycetidae</taxon>
        <taxon>Eurotiales</taxon>
        <taxon>Aspergillaceae</taxon>
        <taxon>Penicillium</taxon>
    </lineage>
</organism>
<comment type="caution">
    <text evidence="9">The sequence shown here is derived from an EMBL/GenBank/DDBJ whole genome shotgun (WGS) entry which is preliminary data.</text>
</comment>
<reference evidence="9" key="1">
    <citation type="submission" date="2022-11" db="EMBL/GenBank/DDBJ databases">
        <authorList>
            <person name="Petersen C."/>
        </authorList>
    </citation>
    <scope>NUCLEOTIDE SEQUENCE</scope>
    <source>
        <strain evidence="9">IBT 30761</strain>
    </source>
</reference>
<dbReference type="GO" id="GO:0017000">
    <property type="term" value="P:antibiotic biosynthetic process"/>
    <property type="evidence" value="ECO:0007669"/>
    <property type="project" value="UniProtKB-ARBA"/>
</dbReference>
<dbReference type="OrthoDB" id="194358at2759"/>
<evidence type="ECO:0000313" key="10">
    <source>
        <dbReference type="Proteomes" id="UP001149074"/>
    </source>
</evidence>
<protein>
    <recommendedName>
        <fullName evidence="2 4">GPI inositol-deacylase</fullName>
        <ecNumber evidence="4">3.1.-.-</ecNumber>
    </recommendedName>
</protein>
<dbReference type="SUPFAM" id="SSF53474">
    <property type="entry name" value="alpha/beta-Hydrolases"/>
    <property type="match status" value="1"/>
</dbReference>
<dbReference type="GO" id="GO:0072330">
    <property type="term" value="P:monocarboxylic acid biosynthetic process"/>
    <property type="evidence" value="ECO:0007669"/>
    <property type="project" value="UniProtKB-ARBA"/>
</dbReference>
<accession>A0A9W9G203</accession>
<dbReference type="GO" id="GO:0016788">
    <property type="term" value="F:hydrolase activity, acting on ester bonds"/>
    <property type="evidence" value="ECO:0007669"/>
    <property type="project" value="InterPro"/>
</dbReference>
<dbReference type="Gene3D" id="2.130.10.10">
    <property type="entry name" value="YVTN repeat-like/Quinoprotein amine dehydrogenase"/>
    <property type="match status" value="3"/>
</dbReference>
<feature type="region of interest" description="Disordered" evidence="5">
    <location>
        <begin position="1441"/>
        <end position="1468"/>
    </location>
</feature>
<dbReference type="EC" id="3.1.-.-" evidence="4"/>
<dbReference type="GO" id="GO:0005789">
    <property type="term" value="C:endoplasmic reticulum membrane"/>
    <property type="evidence" value="ECO:0007669"/>
    <property type="project" value="UniProtKB-SubCell"/>
</dbReference>
<comment type="similarity">
    <text evidence="4">Belongs to the GPI inositol-deacylase family.</text>
</comment>
<dbReference type="PANTHER" id="PTHR10039:SF16">
    <property type="entry name" value="GPI INOSITOL-DEACYLASE"/>
    <property type="match status" value="1"/>
</dbReference>
<evidence type="ECO:0000256" key="5">
    <source>
        <dbReference type="SAM" id="MobiDB-lite"/>
    </source>
</evidence>
<keyword evidence="4" id="KW-0378">Hydrolase</keyword>
<dbReference type="Gene3D" id="3.40.50.1820">
    <property type="entry name" value="alpha/beta hydrolase"/>
    <property type="match status" value="1"/>
</dbReference>
<name>A0A9W9G203_9EURO</name>
<sequence length="1584" mass="176261">MRRTKPDQNINPPSSSRDSAKSSRSLFSLSKALPTSSTTPADRAEDAKGPLGLNLLHSPSSPEIDFIFVHGLGGSSRKTWSKSSLETHFWPKEWLPNDPAFERVRIHSYGYDSHYLKGKEDCLNVHHIGKSFLGAISTSPYILNSKTSIVVIGHSMGGLVMKKAYILAKQEAVHKDLADRFLSFFFLATPHRGSRSAKMLKSLLKVAYDRAYVGNLEPNSEAVQVINDEFRHVSAGLELWSFYETQNMKLFSSLIVDPESAVLGYREEKQIPMTADHRSICKFETPEDPNYAILRNALISTVGKITADVPEEKQKQTRERKRDLKKFLGVPDILDDDLASVSEARMKGSCKWISTKASYIKWRDGQCGDDRTLWIKGKPATGKSVLAGYVVDQLKESGHAYSYFFFKHGDKSKSSLDRCLRSLAFQMAIAHLEVCDAFLAMQADGVSLDRVDERTLWRILFIQGIFQTTMPRHFWVFDALDECSNYVDIFPVMLLSMSESIPVRILFTSRDTVHFDQDFPTSSSFPIHSLNISMADTESDLSLLVARKTQSLAVVGPDDRAALAEKILEKSRGSFLWTILVLKELLRCHSKKAIDQVLEDVPRGMEPLYSRILDSMSQATNGKRLAKTILMWVVCAIRPMTISELDGALTLDIDDSFPRLEESVSALCGQLVVIDKYGNVKMVHETAREFLLAGESESEFCINLIEAHTRMAQVCLNYLCGDEMRPPRNNRRGYSAALPTKRQDFAIYACTSFSYHLSRADSSAGDTFRLVKHFLKSNILTWIEIIADSQDLNHLTRASKRLKTYVNACAAERSPLDPSIRALRQWTTDLARIPAMFANALMLSPSTIYSCIPPFCPTESMIHKAGASSRRIGVYGTLNKDWDDRLMCIDFRQSQPKALRYGDDFLAVGLSSGNVTLYHATSYQEYKVLNHGEAVHFVAFKPKTDFVATCGMKVLKVWDVQSGQVVHQFTSPPRPLGMEFDGDTLSVASRNNYLMTWNLGSHNSLEPMQRPWSDSDMPEVTKPSTGGTPCALALSSSHKMLAVAYSGKSITLWDMEDDIYVGSCGKKLSSGETSTHIVVSIVFNPNPDIRLLAVTYLDGDLALLDPFLDQQLECFRANSQALAASPNGRFLAAGGANGIVNVYEFDTLNLLYRVKSSNSFIKQLAFSKDSMLLADIRGSQCTVWEPEALLRESLGDDSSGNTFTSVVETVSVEAKASITAIVAHHTSEVIVCGKSDGSVALYKQETGANLGTLYRHKSPIRLLAWVPDRDALLSVDASNGISLYRVQKSTEKGWLSDSIQIFKSRLDSNEAIIDVLVGEKSGRFLVSTRESDHIFSLNSGKYERERKHTQTPGIRKWLPHPRSPLQLVCVDGIEACTYCWDDLSRVSSISLPLENTVELKDAAIFSIGKKHRIVVELMCPNNSVNTNRVSIIDANFLAPESKEVPPSQGRNDSVMALNQSSSDGNDSDRGMVSIPATALHPHTIPLQLRIAHVIGVHESGRLVFLNRSFWVCSIDLSNSPSEDSHHEGSAAVEVTEHFFVPYDWFAGKKDIVCALVKRDIMLTRGGDLAVIRGGLDYAERLHVE</sequence>
<dbReference type="Gene3D" id="3.40.50.300">
    <property type="entry name" value="P-loop containing nucleotide triphosphate hydrolases"/>
    <property type="match status" value="1"/>
</dbReference>
<evidence type="ECO:0000259" key="6">
    <source>
        <dbReference type="Pfam" id="PF07819"/>
    </source>
</evidence>
<dbReference type="SUPFAM" id="SSF52540">
    <property type="entry name" value="P-loop containing nucleoside triphosphate hydrolases"/>
    <property type="match status" value="1"/>
</dbReference>
<comment type="subcellular location">
    <subcellularLocation>
        <location evidence="4">Endoplasmic reticulum membrane</location>
    </subcellularLocation>
</comment>
<dbReference type="InterPro" id="IPR054471">
    <property type="entry name" value="GPIID_WHD"/>
</dbReference>
<comment type="function">
    <text evidence="1 4">Involved in inositol deacylation of GPI-anchored proteins which plays important roles in the quality control and ER-associated degradation of GPI-anchored proteins.</text>
</comment>
<keyword evidence="4" id="KW-0256">Endoplasmic reticulum</keyword>
<keyword evidence="3" id="KW-0677">Repeat</keyword>
<feature type="compositionally biased region" description="Low complexity" evidence="5">
    <location>
        <begin position="14"/>
        <end position="32"/>
    </location>
</feature>
<dbReference type="InterPro" id="IPR029058">
    <property type="entry name" value="AB_hydrolase_fold"/>
</dbReference>
<dbReference type="EMBL" id="JAPQKI010000002">
    <property type="protein sequence ID" value="KAJ5110526.1"/>
    <property type="molecule type" value="Genomic_DNA"/>
</dbReference>
<dbReference type="GO" id="GO:0015031">
    <property type="term" value="P:protein transport"/>
    <property type="evidence" value="ECO:0007669"/>
    <property type="project" value="UniProtKB-KW"/>
</dbReference>
<dbReference type="GeneID" id="81352534"/>
<feature type="domain" description="GPI inositol-deacylase PGAP1-like alpha/beta" evidence="6">
    <location>
        <begin position="67"/>
        <end position="173"/>
    </location>
</feature>
<dbReference type="SUPFAM" id="SSF50998">
    <property type="entry name" value="Quinoprotein alcohol dehydrogenase-like"/>
    <property type="match status" value="1"/>
</dbReference>
<keyword evidence="4" id="KW-0653">Protein transport</keyword>
<dbReference type="InterPro" id="IPR001680">
    <property type="entry name" value="WD40_rpt"/>
</dbReference>
<feature type="compositionally biased region" description="Polar residues" evidence="5">
    <location>
        <begin position="1448"/>
        <end position="1464"/>
    </location>
</feature>
<gene>
    <name evidence="9" type="ORF">N7532_001061</name>
</gene>
<feature type="domain" description="GPI inositol-deacylase winged helix" evidence="7">
    <location>
        <begin position="613"/>
        <end position="703"/>
    </location>
</feature>
<dbReference type="PANTHER" id="PTHR10039">
    <property type="entry name" value="AMELOGENIN"/>
    <property type="match status" value="1"/>
</dbReference>
<dbReference type="Proteomes" id="UP001149074">
    <property type="component" value="Unassembled WGS sequence"/>
</dbReference>
<dbReference type="Pfam" id="PF22939">
    <property type="entry name" value="WHD_GPIID"/>
    <property type="match status" value="1"/>
</dbReference>
<reference evidence="9" key="2">
    <citation type="journal article" date="2023" name="IMA Fungus">
        <title>Comparative genomic study of the Penicillium genus elucidates a diverse pangenome and 15 lateral gene transfer events.</title>
        <authorList>
            <person name="Petersen C."/>
            <person name="Sorensen T."/>
            <person name="Nielsen M.R."/>
            <person name="Sondergaard T.E."/>
            <person name="Sorensen J.L."/>
            <person name="Fitzpatrick D.A."/>
            <person name="Frisvad J.C."/>
            <person name="Nielsen K.L."/>
        </authorList>
    </citation>
    <scope>NUCLEOTIDE SEQUENCE</scope>
    <source>
        <strain evidence="9">IBT 30761</strain>
    </source>
</reference>
<evidence type="ECO:0000256" key="1">
    <source>
        <dbReference type="ARBA" id="ARBA00003496"/>
    </source>
</evidence>
<proteinExistence type="inferred from homology"/>
<dbReference type="Pfam" id="PF24883">
    <property type="entry name" value="NPHP3_N"/>
    <property type="match status" value="1"/>
</dbReference>
<dbReference type="RefSeq" id="XP_056478596.1">
    <property type="nucleotide sequence ID" value="XM_056613555.1"/>
</dbReference>
<evidence type="ECO:0000313" key="9">
    <source>
        <dbReference type="EMBL" id="KAJ5110526.1"/>
    </source>
</evidence>
<dbReference type="InterPro" id="IPR056884">
    <property type="entry name" value="NPHP3-like_N"/>
</dbReference>
<dbReference type="SMART" id="SM00320">
    <property type="entry name" value="WD40"/>
    <property type="match status" value="8"/>
</dbReference>
<keyword evidence="4" id="KW-0813">Transport</keyword>